<dbReference type="Proteomes" id="UP000308836">
    <property type="component" value="Unassembled WGS sequence"/>
</dbReference>
<organism evidence="1 2">
    <name type="scientific">Dubosiella muris</name>
    <dbReference type="NCBI Taxonomy" id="3038133"/>
    <lineage>
        <taxon>Bacteria</taxon>
        <taxon>Bacillati</taxon>
        <taxon>Bacillota</taxon>
        <taxon>Erysipelotrichia</taxon>
        <taxon>Erysipelotrichales</taxon>
        <taxon>Erysipelotrichaceae</taxon>
        <taxon>Dubosiella</taxon>
    </lineage>
</organism>
<proteinExistence type="predicted"/>
<comment type="caution">
    <text evidence="1">The sequence shown here is derived from an EMBL/GenBank/DDBJ whole genome shotgun (WGS) entry which is preliminary data.</text>
</comment>
<sequence length="342" mass="39133">MYSSADKVDGQGVGSAYREQVDLLRQEASDLFTISINDWFKKADIKHFHTIDPAFMIPMLDKKTVKVAYCHFLPDTVIDGSLNIPSGLQPITSHYIINFYKLADRLVVVNPSFIPDLVRYGIPEEKIYYIPNYVSKDTFHPLGLEARKAERKKYGIAEDAFVVVGAGQVQTRKGVLDFCEVAKRCPDMEFVWAGGFSFGIITDGYEELKKVMENPPANVHFIGIVERNEMVNVYNMADVLFVPSYNELFPMTILEAVNLHIPLVLRDLDLYRDILFGHYLAASDNDGFVEKLEALKADRALYAQYEQESALISNYYSKEHVAKMWKEFYLDAYAQKQKELRT</sequence>
<dbReference type="EMBL" id="SRYG01000001">
    <property type="protein sequence ID" value="TGY67362.1"/>
    <property type="molecule type" value="Genomic_DNA"/>
</dbReference>
<name>A0AC61RAD3_9FIRM</name>
<evidence type="ECO:0000313" key="2">
    <source>
        <dbReference type="Proteomes" id="UP000308836"/>
    </source>
</evidence>
<accession>A0AC61RAD3</accession>
<reference evidence="1" key="1">
    <citation type="submission" date="2019-04" db="EMBL/GenBank/DDBJ databases">
        <title>Microbes associate with the intestines of laboratory mice.</title>
        <authorList>
            <person name="Navarre W."/>
            <person name="Wong E."/>
            <person name="Huang K."/>
            <person name="Tropini C."/>
            <person name="Ng K."/>
            <person name="Yu B."/>
        </authorList>
    </citation>
    <scope>NUCLEOTIDE SEQUENCE</scope>
    <source>
        <strain evidence="1">NM09_H32</strain>
    </source>
</reference>
<evidence type="ECO:0000313" key="1">
    <source>
        <dbReference type="EMBL" id="TGY67362.1"/>
    </source>
</evidence>
<protein>
    <submittedName>
        <fullName evidence="1">Glycosyltransferase</fullName>
    </submittedName>
</protein>
<keyword evidence="2" id="KW-1185">Reference proteome</keyword>
<gene>
    <name evidence="1" type="ORF">E5336_00325</name>
</gene>